<dbReference type="Gene3D" id="2.60.40.420">
    <property type="entry name" value="Cupredoxins - blue copper proteins"/>
    <property type="match status" value="1"/>
</dbReference>
<comment type="similarity">
    <text evidence="2 14">Belongs to the cytochrome c oxidase subunit 2 family.</text>
</comment>
<keyword evidence="5 14" id="KW-0812">Transmembrane</keyword>
<evidence type="ECO:0000256" key="8">
    <source>
        <dbReference type="ARBA" id="ARBA00022982"/>
    </source>
</evidence>
<protein>
    <recommendedName>
        <fullName evidence="15">Cytochrome c oxidase subunit 2</fullName>
        <ecNumber evidence="15">7.1.1.9</ecNumber>
    </recommendedName>
</protein>
<dbReference type="InterPro" id="IPR008972">
    <property type="entry name" value="Cupredoxin"/>
</dbReference>
<dbReference type="PROSITE" id="PS50999">
    <property type="entry name" value="COX2_TM"/>
    <property type="match status" value="1"/>
</dbReference>
<keyword evidence="4 14" id="KW-0679">Respiratory chain</keyword>
<evidence type="ECO:0000256" key="4">
    <source>
        <dbReference type="ARBA" id="ARBA00022660"/>
    </source>
</evidence>
<keyword evidence="11 16" id="KW-0472">Membrane</keyword>
<dbReference type="InterPro" id="IPR001505">
    <property type="entry name" value="Copper_CuA"/>
</dbReference>
<dbReference type="InterPro" id="IPR002429">
    <property type="entry name" value="CcO_II-like_C"/>
</dbReference>
<comment type="function">
    <text evidence="12 15">Subunits I and II form the functional core of the enzyme complex. Electrons originating in cytochrome c are transferred via heme a and Cu(A) to the binuclear center formed by heme a3 and Cu(B).</text>
</comment>
<keyword evidence="21" id="KW-1185">Reference proteome</keyword>
<evidence type="ECO:0000259" key="18">
    <source>
        <dbReference type="PROSITE" id="PS50857"/>
    </source>
</evidence>
<dbReference type="EMBL" id="FXTT01000003">
    <property type="protein sequence ID" value="SMP24848.1"/>
    <property type="molecule type" value="Genomic_DNA"/>
</dbReference>
<evidence type="ECO:0000256" key="9">
    <source>
        <dbReference type="ARBA" id="ARBA00022989"/>
    </source>
</evidence>
<dbReference type="PANTHER" id="PTHR22888">
    <property type="entry name" value="CYTOCHROME C OXIDASE, SUBUNIT II"/>
    <property type="match status" value="1"/>
</dbReference>
<dbReference type="PANTHER" id="PTHR22888:SF9">
    <property type="entry name" value="CYTOCHROME C OXIDASE SUBUNIT 2"/>
    <property type="match status" value="1"/>
</dbReference>
<evidence type="ECO:0000259" key="19">
    <source>
        <dbReference type="PROSITE" id="PS50999"/>
    </source>
</evidence>
<comment type="subcellular location">
    <subcellularLocation>
        <location evidence="14">Cell membrane</location>
        <topology evidence="14">Multi-pass membrane protein</topology>
    </subcellularLocation>
    <subcellularLocation>
        <location evidence="1">Membrane</location>
        <topology evidence="1">Multi-pass membrane protein</topology>
    </subcellularLocation>
</comment>
<dbReference type="EC" id="7.1.1.9" evidence="15"/>
<comment type="caution">
    <text evidence="20">The sequence shown here is derived from an EMBL/GenBank/DDBJ whole genome shotgun (WGS) entry which is preliminary data.</text>
</comment>
<evidence type="ECO:0000313" key="21">
    <source>
        <dbReference type="Proteomes" id="UP001157914"/>
    </source>
</evidence>
<dbReference type="Gene3D" id="1.10.287.90">
    <property type="match status" value="1"/>
</dbReference>
<comment type="catalytic activity">
    <reaction evidence="13 15">
        <text>4 Fe(II)-[cytochrome c] + O2 + 8 H(+)(in) = 4 Fe(III)-[cytochrome c] + 2 H2O + 4 H(+)(out)</text>
        <dbReference type="Rhea" id="RHEA:11436"/>
        <dbReference type="Rhea" id="RHEA-COMP:10350"/>
        <dbReference type="Rhea" id="RHEA-COMP:14399"/>
        <dbReference type="ChEBI" id="CHEBI:15377"/>
        <dbReference type="ChEBI" id="CHEBI:15378"/>
        <dbReference type="ChEBI" id="CHEBI:15379"/>
        <dbReference type="ChEBI" id="CHEBI:29033"/>
        <dbReference type="ChEBI" id="CHEBI:29034"/>
        <dbReference type="EC" id="7.1.1.9"/>
    </reaction>
</comment>
<feature type="transmembrane region" description="Helical" evidence="16">
    <location>
        <begin position="98"/>
        <end position="120"/>
    </location>
</feature>
<accession>A0ABY1P343</accession>
<dbReference type="InterPro" id="IPR036257">
    <property type="entry name" value="Cyt_c_oxidase_su2_TM_sf"/>
</dbReference>
<dbReference type="InterPro" id="IPR014222">
    <property type="entry name" value="Cyt_c_oxidase_su2"/>
</dbReference>
<sequence>MKVLFKRLMTTATAVAAFAGMSTAALAAESGIENWQLGFQASVSEVMDDITWFNNFTLVIITVITLFVLGLLIYCAVKFSSKNNPVPSRTSHNTMIEVVWTVVPILILVVIAIPSFRLLYKQLDIPEYEMTVKAVGYQWYWGYEYTDENMNELYFDSYMVGDAYDADADLAARTEFAEARGVSVNEVPRLLAVDYEMVVPVDTTVRLQVTAADVIHAFAMPSMGLKIDAIPGRLNETWFRAREEGIYYGQCSELCGTLHAFMPLAIRVVSKEQYEQWAVAAQDNVDDANAQLMASIAAAKQVAASETDDEVSVAAN</sequence>
<evidence type="ECO:0000256" key="10">
    <source>
        <dbReference type="ARBA" id="ARBA00023008"/>
    </source>
</evidence>
<dbReference type="PROSITE" id="PS50857">
    <property type="entry name" value="COX2_CUA"/>
    <property type="match status" value="1"/>
</dbReference>
<feature type="domain" description="Cytochrome oxidase subunit II copper A binding" evidence="18">
    <location>
        <begin position="127"/>
        <end position="280"/>
    </location>
</feature>
<evidence type="ECO:0000256" key="17">
    <source>
        <dbReference type="SAM" id="SignalP"/>
    </source>
</evidence>
<feature type="signal peptide" evidence="17">
    <location>
        <begin position="1"/>
        <end position="27"/>
    </location>
</feature>
<feature type="domain" description="Cytochrome oxidase subunit II transmembrane region profile" evidence="19">
    <location>
        <begin position="31"/>
        <end position="126"/>
    </location>
</feature>
<dbReference type="InterPro" id="IPR011759">
    <property type="entry name" value="Cyt_c_oxidase_su2_TM_dom"/>
</dbReference>
<evidence type="ECO:0000256" key="2">
    <source>
        <dbReference type="ARBA" id="ARBA00007866"/>
    </source>
</evidence>
<keyword evidence="3 14" id="KW-0813">Transport</keyword>
<evidence type="ECO:0000256" key="3">
    <source>
        <dbReference type="ARBA" id="ARBA00022448"/>
    </source>
</evidence>
<dbReference type="SUPFAM" id="SSF81464">
    <property type="entry name" value="Cytochrome c oxidase subunit II-like, transmembrane region"/>
    <property type="match status" value="1"/>
</dbReference>
<keyword evidence="7" id="KW-1278">Translocase</keyword>
<dbReference type="SUPFAM" id="SSF49503">
    <property type="entry name" value="Cupredoxins"/>
    <property type="match status" value="1"/>
</dbReference>
<keyword evidence="9 16" id="KW-1133">Transmembrane helix</keyword>
<name>A0ABY1P343_9HYPH</name>
<evidence type="ECO:0000256" key="16">
    <source>
        <dbReference type="SAM" id="Phobius"/>
    </source>
</evidence>
<reference evidence="20 21" key="1">
    <citation type="submission" date="2017-05" db="EMBL/GenBank/DDBJ databases">
        <authorList>
            <person name="Varghese N."/>
            <person name="Submissions S."/>
        </authorList>
    </citation>
    <scope>NUCLEOTIDE SEQUENCE [LARGE SCALE GENOMIC DNA]</scope>
    <source>
        <strain evidence="20 21">DSM 15949</strain>
    </source>
</reference>
<feature type="chain" id="PRO_5045345380" description="Cytochrome c oxidase subunit 2" evidence="17">
    <location>
        <begin position="28"/>
        <end position="316"/>
    </location>
</feature>
<dbReference type="Proteomes" id="UP001157914">
    <property type="component" value="Unassembled WGS sequence"/>
</dbReference>
<keyword evidence="17" id="KW-0732">Signal</keyword>
<dbReference type="Pfam" id="PF00116">
    <property type="entry name" value="COX2"/>
    <property type="match status" value="1"/>
</dbReference>
<keyword evidence="8 14" id="KW-0249">Electron transport</keyword>
<dbReference type="Pfam" id="PF02790">
    <property type="entry name" value="COX2_TM"/>
    <property type="match status" value="1"/>
</dbReference>
<evidence type="ECO:0000256" key="7">
    <source>
        <dbReference type="ARBA" id="ARBA00022967"/>
    </source>
</evidence>
<dbReference type="PRINTS" id="PR01166">
    <property type="entry name" value="CYCOXIDASEII"/>
</dbReference>
<evidence type="ECO:0000313" key="20">
    <source>
        <dbReference type="EMBL" id="SMP24848.1"/>
    </source>
</evidence>
<keyword evidence="6 15" id="KW-0479">Metal-binding</keyword>
<dbReference type="InterPro" id="IPR045187">
    <property type="entry name" value="CcO_II"/>
</dbReference>
<evidence type="ECO:0000256" key="5">
    <source>
        <dbReference type="ARBA" id="ARBA00022692"/>
    </source>
</evidence>
<evidence type="ECO:0000256" key="12">
    <source>
        <dbReference type="ARBA" id="ARBA00024688"/>
    </source>
</evidence>
<comment type="cofactor">
    <cofactor evidence="15">
        <name>Cu cation</name>
        <dbReference type="ChEBI" id="CHEBI:23378"/>
    </cofactor>
    <text evidence="15">Binds a copper A center.</text>
</comment>
<dbReference type="CDD" id="cd13912">
    <property type="entry name" value="CcO_II_C"/>
    <property type="match status" value="1"/>
</dbReference>
<evidence type="ECO:0000256" key="15">
    <source>
        <dbReference type="RuleBase" id="RU004024"/>
    </source>
</evidence>
<evidence type="ECO:0000256" key="11">
    <source>
        <dbReference type="ARBA" id="ARBA00023136"/>
    </source>
</evidence>
<dbReference type="PROSITE" id="PS00078">
    <property type="entry name" value="COX2"/>
    <property type="match status" value="1"/>
</dbReference>
<feature type="transmembrane region" description="Helical" evidence="16">
    <location>
        <begin position="51"/>
        <end position="77"/>
    </location>
</feature>
<evidence type="ECO:0000256" key="13">
    <source>
        <dbReference type="ARBA" id="ARBA00047816"/>
    </source>
</evidence>
<proteinExistence type="inferred from homology"/>
<dbReference type="InterPro" id="IPR034210">
    <property type="entry name" value="CcO_II_C"/>
</dbReference>
<gene>
    <name evidence="20" type="ORF">SAMN06265374_2487</name>
</gene>
<organism evidence="20 21">
    <name type="scientific">Roseibium denhamense</name>
    <dbReference type="NCBI Taxonomy" id="76305"/>
    <lineage>
        <taxon>Bacteria</taxon>
        <taxon>Pseudomonadati</taxon>
        <taxon>Pseudomonadota</taxon>
        <taxon>Alphaproteobacteria</taxon>
        <taxon>Hyphomicrobiales</taxon>
        <taxon>Stappiaceae</taxon>
        <taxon>Roseibium</taxon>
    </lineage>
</organism>
<evidence type="ECO:0000256" key="1">
    <source>
        <dbReference type="ARBA" id="ARBA00004141"/>
    </source>
</evidence>
<evidence type="ECO:0000256" key="6">
    <source>
        <dbReference type="ARBA" id="ARBA00022723"/>
    </source>
</evidence>
<dbReference type="NCBIfam" id="TIGR02866">
    <property type="entry name" value="CoxB"/>
    <property type="match status" value="1"/>
</dbReference>
<evidence type="ECO:0000256" key="14">
    <source>
        <dbReference type="RuleBase" id="RU000456"/>
    </source>
</evidence>
<keyword evidence="10 15" id="KW-0186">Copper</keyword>